<dbReference type="KEGG" id="vg:64766435"/>
<evidence type="ECO:0000313" key="2">
    <source>
        <dbReference type="Proteomes" id="UP000241290"/>
    </source>
</evidence>
<reference evidence="2" key="1">
    <citation type="submission" date="2018-02" db="EMBL/GenBank/DDBJ databases">
        <authorList>
            <person name="Cohen D.B."/>
            <person name="Kent A.D."/>
        </authorList>
    </citation>
    <scope>NUCLEOTIDE SEQUENCE [LARGE SCALE GENOMIC DNA]</scope>
</reference>
<organism evidence="1 2">
    <name type="scientific">Rhodococcus phage Finch</name>
    <dbReference type="NCBI Taxonomy" id="2094144"/>
    <lineage>
        <taxon>Viruses</taxon>
        <taxon>Duplodnaviria</taxon>
        <taxon>Heunggongvirae</taxon>
        <taxon>Uroviricota</taxon>
        <taxon>Caudoviricetes</taxon>
        <taxon>Finchvirus</taxon>
        <taxon>Finchvirus finch</taxon>
    </lineage>
</organism>
<accession>A0A2P1JXM5</accession>
<dbReference type="RefSeq" id="YP_010059204.1">
    <property type="nucleotide sequence ID" value="NC_054724.1"/>
</dbReference>
<sequence>MSAKVIPAPKHREALERIPSEYLTCRALQHAWRYTTVKREDKWTWSQSYQCSRCDTERVQHIDARDGGVMKTHYYYPAGYLLDDDGGPLSQTERGYTRLRSMGVVK</sequence>
<protein>
    <submittedName>
        <fullName evidence="1">Uncharacterized protein</fullName>
    </submittedName>
</protein>
<dbReference type="Proteomes" id="UP000241290">
    <property type="component" value="Genome"/>
</dbReference>
<dbReference type="GeneID" id="64766435"/>
<proteinExistence type="predicted"/>
<evidence type="ECO:0000313" key="1">
    <source>
        <dbReference type="EMBL" id="AVO25107.1"/>
    </source>
</evidence>
<dbReference type="EMBL" id="MG962366">
    <property type="protein sequence ID" value="AVO25107.1"/>
    <property type="molecule type" value="Genomic_DNA"/>
</dbReference>
<name>A0A2P1JXM5_9CAUD</name>
<gene>
    <name evidence="1" type="primary">182</name>
    <name evidence="1" type="ORF">SEA_FINCH_182</name>
</gene>
<keyword evidence="2" id="KW-1185">Reference proteome</keyword>